<keyword evidence="2" id="KW-1185">Reference proteome</keyword>
<name>A0A3B0BWQ3_9FLAO</name>
<gene>
    <name evidence="1" type="ORF">D7Z94_21530</name>
</gene>
<sequence length="89" mass="10290">MGNFLGSSTSLHSVDRYRRETVKYDLPDISNDLQRMYKAFSALIMSETLLNKGDNLVWFSGNTNQDCYKAKTKSFFELSDESKPETEDY</sequence>
<accession>A0A3B0BWQ3</accession>
<protein>
    <submittedName>
        <fullName evidence="1">Uncharacterized protein</fullName>
    </submittedName>
</protein>
<evidence type="ECO:0000313" key="1">
    <source>
        <dbReference type="EMBL" id="RKN77825.1"/>
    </source>
</evidence>
<dbReference type="Proteomes" id="UP000276603">
    <property type="component" value="Unassembled WGS sequence"/>
</dbReference>
<evidence type="ECO:0000313" key="2">
    <source>
        <dbReference type="Proteomes" id="UP000276603"/>
    </source>
</evidence>
<dbReference type="EMBL" id="RBCJ01000005">
    <property type="protein sequence ID" value="RKN77825.1"/>
    <property type="molecule type" value="Genomic_DNA"/>
</dbReference>
<comment type="caution">
    <text evidence="1">The sequence shown here is derived from an EMBL/GenBank/DDBJ whole genome shotgun (WGS) entry which is preliminary data.</text>
</comment>
<proteinExistence type="predicted"/>
<dbReference type="AlphaFoldDB" id="A0A3B0BWQ3"/>
<reference evidence="1 2" key="1">
    <citation type="submission" date="2018-10" db="EMBL/GenBank/DDBJ databases">
        <title>Ulvibacterium marinum gen. nov., sp. nov., a novel marine bacterium of the family Flavobacteriaceae, isolated from a culture of the green alga Ulva prolifera.</title>
        <authorList>
            <person name="Zhang Z."/>
        </authorList>
    </citation>
    <scope>NUCLEOTIDE SEQUENCE [LARGE SCALE GENOMIC DNA]</scope>
    <source>
        <strain evidence="1 2">CCMM003</strain>
    </source>
</reference>
<organism evidence="1 2">
    <name type="scientific">Ulvibacterium marinum</name>
    <dbReference type="NCBI Taxonomy" id="2419782"/>
    <lineage>
        <taxon>Bacteria</taxon>
        <taxon>Pseudomonadati</taxon>
        <taxon>Bacteroidota</taxon>
        <taxon>Flavobacteriia</taxon>
        <taxon>Flavobacteriales</taxon>
        <taxon>Flavobacteriaceae</taxon>
        <taxon>Ulvibacterium</taxon>
    </lineage>
</organism>